<reference evidence="6 7" key="1">
    <citation type="journal article" date="2024" name="bioRxiv">
        <title>Comparative genomics of Cryptococcus and Kwoniella reveals pathogenesis evolution and contrasting karyotype dynamics via intercentromeric recombination or chromosome fusion.</title>
        <authorList>
            <person name="Coelho M.A."/>
            <person name="David-Palma M."/>
            <person name="Shea T."/>
            <person name="Bowers K."/>
            <person name="McGinley-Smith S."/>
            <person name="Mohammad A.W."/>
            <person name="Gnirke A."/>
            <person name="Yurkov A.M."/>
            <person name="Nowrousian M."/>
            <person name="Sun S."/>
            <person name="Cuomo C.A."/>
            <person name="Heitman J."/>
        </authorList>
    </citation>
    <scope>NUCLEOTIDE SEQUENCE [LARGE SCALE GENOMIC DNA]</scope>
    <source>
        <strain evidence="6 7">CBS 13917</strain>
    </source>
</reference>
<keyword evidence="2" id="KW-0378">Hydrolase</keyword>
<dbReference type="KEGG" id="kne:92178902"/>
<comment type="caution">
    <text evidence="6">The sequence shown here is derived from an EMBL/GenBank/DDBJ whole genome shotgun (WGS) entry which is preliminary data.</text>
</comment>
<dbReference type="AlphaFoldDB" id="A0AAW0Z2Q3"/>
<organism evidence="6 7">
    <name type="scientific">Kwoniella newhampshirensis</name>
    <dbReference type="NCBI Taxonomy" id="1651941"/>
    <lineage>
        <taxon>Eukaryota</taxon>
        <taxon>Fungi</taxon>
        <taxon>Dikarya</taxon>
        <taxon>Basidiomycota</taxon>
        <taxon>Agaricomycotina</taxon>
        <taxon>Tremellomycetes</taxon>
        <taxon>Tremellales</taxon>
        <taxon>Cryptococcaceae</taxon>
        <taxon>Kwoniella</taxon>
    </lineage>
</organism>
<dbReference type="InterPro" id="IPR004861">
    <property type="entry name" value="Siw14-like"/>
</dbReference>
<evidence type="ECO:0000256" key="5">
    <source>
        <dbReference type="SAM" id="MobiDB-lite"/>
    </source>
</evidence>
<evidence type="ECO:0000313" key="7">
    <source>
        <dbReference type="Proteomes" id="UP001388673"/>
    </source>
</evidence>
<feature type="region of interest" description="Disordered" evidence="5">
    <location>
        <begin position="198"/>
        <end position="286"/>
    </location>
</feature>
<name>A0AAW0Z2Q3_9TREE</name>
<feature type="compositionally biased region" description="Pro residues" evidence="5">
    <location>
        <begin position="213"/>
        <end position="223"/>
    </location>
</feature>
<evidence type="ECO:0000256" key="3">
    <source>
        <dbReference type="ARBA" id="ARBA00022912"/>
    </source>
</evidence>
<dbReference type="SUPFAM" id="SSF52799">
    <property type="entry name" value="(Phosphotyrosine protein) phosphatases II"/>
    <property type="match status" value="1"/>
</dbReference>
<proteinExistence type="predicted"/>
<dbReference type="Gene3D" id="3.90.190.10">
    <property type="entry name" value="Protein tyrosine phosphatase superfamily"/>
    <property type="match status" value="1"/>
</dbReference>
<evidence type="ECO:0000256" key="4">
    <source>
        <dbReference type="ARBA" id="ARBA00039934"/>
    </source>
</evidence>
<evidence type="ECO:0000256" key="2">
    <source>
        <dbReference type="ARBA" id="ARBA00022801"/>
    </source>
</evidence>
<feature type="region of interest" description="Disordered" evidence="5">
    <location>
        <begin position="319"/>
        <end position="479"/>
    </location>
</feature>
<dbReference type="PANTHER" id="PTHR31126">
    <property type="entry name" value="TYROSINE-PROTEIN PHOSPHATASE"/>
    <property type="match status" value="1"/>
</dbReference>
<dbReference type="EMBL" id="JBCAWK010000003">
    <property type="protein sequence ID" value="KAK8864395.1"/>
    <property type="molecule type" value="Genomic_DNA"/>
</dbReference>
<sequence>MLTPPYHFSIVASPSLPTSTSDEPETLYRGSLPAQRNLSFVKRLRLKTLVVLKKKALKDEDPLNVWATKRGVDVKWFKAEEMEEEKLGMGRNEVGEVLKIVLNPTNYPVYIADVDGISHTTLLVACLRKLQGWHMDSIIDEICRFEPDHEDLPLVSFVSSYLSPPSSSTNSDPPFVLPPPPHPPWLWPILPASRLLPPLPTSSTSTRDRSLSGPPPSLLPFPHPLSSRKHPTMRLTFPALPTPPAASSPILSPTHHQQPNPLSRTPSRRDRIPPSSPSFAPRGTGEEIGSASILVSAPTMISTGLTGMANVLIGISSEEEKDRERERTNISARDKEKEVKTSDMASNRLGRQVSFHGDHERNQTRLQAQAVPATPGVPTCSSERDRADTVGAPSTTSSSSPVKFSREPTISSSDYTGEEGSVSPGTTTDDFLDNEDEIDEDDYEDDEDEYEDDEDDEDEDEDIQPTSQYISALDLAGFG</sequence>
<feature type="compositionally biased region" description="Acidic residues" evidence="5">
    <location>
        <begin position="430"/>
        <end position="463"/>
    </location>
</feature>
<feature type="compositionally biased region" description="Basic and acidic residues" evidence="5">
    <location>
        <begin position="319"/>
        <end position="341"/>
    </location>
</feature>
<protein>
    <recommendedName>
        <fullName evidence="4">Putative tyrosine-protein phosphatase OCA1</fullName>
        <ecNumber evidence="1">3.1.3.48</ecNumber>
    </recommendedName>
</protein>
<dbReference type="Proteomes" id="UP001388673">
    <property type="component" value="Unassembled WGS sequence"/>
</dbReference>
<keyword evidence="3" id="KW-0904">Protein phosphatase</keyword>
<dbReference type="GeneID" id="92178902"/>
<accession>A0AAW0Z2Q3</accession>
<dbReference type="RefSeq" id="XP_066804691.1">
    <property type="nucleotide sequence ID" value="XM_066944768.1"/>
</dbReference>
<evidence type="ECO:0000313" key="6">
    <source>
        <dbReference type="EMBL" id="KAK8864395.1"/>
    </source>
</evidence>
<dbReference type="InterPro" id="IPR029021">
    <property type="entry name" value="Prot-tyrosine_phosphatase-like"/>
</dbReference>
<gene>
    <name evidence="6" type="ORF">IAR55_001643</name>
</gene>
<dbReference type="GO" id="GO:0004725">
    <property type="term" value="F:protein tyrosine phosphatase activity"/>
    <property type="evidence" value="ECO:0007669"/>
    <property type="project" value="UniProtKB-EC"/>
</dbReference>
<keyword evidence="7" id="KW-1185">Reference proteome</keyword>
<dbReference type="EC" id="3.1.3.48" evidence="1"/>
<dbReference type="PANTHER" id="PTHR31126:SF8">
    <property type="entry name" value="TYROSINE-PROTEIN PHOSPHATASE OCA1-RELATED"/>
    <property type="match status" value="1"/>
</dbReference>
<dbReference type="Pfam" id="PF03162">
    <property type="entry name" value="Y_phosphatase2"/>
    <property type="match status" value="1"/>
</dbReference>
<evidence type="ECO:0000256" key="1">
    <source>
        <dbReference type="ARBA" id="ARBA00013064"/>
    </source>
</evidence>